<proteinExistence type="predicted"/>
<organism evidence="1 2">
    <name type="scientific">Aspergillus melleus</name>
    <dbReference type="NCBI Taxonomy" id="138277"/>
    <lineage>
        <taxon>Eukaryota</taxon>
        <taxon>Fungi</taxon>
        <taxon>Dikarya</taxon>
        <taxon>Ascomycota</taxon>
        <taxon>Pezizomycotina</taxon>
        <taxon>Eurotiomycetes</taxon>
        <taxon>Eurotiomycetidae</taxon>
        <taxon>Eurotiales</taxon>
        <taxon>Aspergillaceae</taxon>
        <taxon>Aspergillus</taxon>
        <taxon>Aspergillus subgen. Circumdati</taxon>
    </lineage>
</organism>
<dbReference type="Proteomes" id="UP001177260">
    <property type="component" value="Unassembled WGS sequence"/>
</dbReference>
<evidence type="ECO:0000313" key="1">
    <source>
        <dbReference type="EMBL" id="KAK1146484.1"/>
    </source>
</evidence>
<name>A0ACC3B7Z7_9EURO</name>
<accession>A0ACC3B7Z7</accession>
<reference evidence="1 2" key="1">
    <citation type="journal article" date="2023" name="ACS Omega">
        <title>Identification of the Neoaspergillic Acid Biosynthesis Gene Cluster by Establishing an In Vitro CRISPR-Ribonucleoprotein Genetic System in Aspergillus melleus.</title>
        <authorList>
            <person name="Yuan B."/>
            <person name="Grau M.F."/>
            <person name="Murata R.M."/>
            <person name="Torok T."/>
            <person name="Venkateswaran K."/>
            <person name="Stajich J.E."/>
            <person name="Wang C.C.C."/>
        </authorList>
    </citation>
    <scope>NUCLEOTIDE SEQUENCE [LARGE SCALE GENOMIC DNA]</scope>
    <source>
        <strain evidence="1 2">IMV 1140</strain>
    </source>
</reference>
<keyword evidence="2" id="KW-1185">Reference proteome</keyword>
<dbReference type="EMBL" id="JAOPJF010000017">
    <property type="protein sequence ID" value="KAK1146484.1"/>
    <property type="molecule type" value="Genomic_DNA"/>
</dbReference>
<sequence length="258" mass="27743">MQPRRISGRIWVYDTDGNFLQALDTIELTQLLPLFLNRAASTSCPTKLVDLGCGTGRNTLRLAQLAPPGTEVVGVDASLGMLEAARETIRKATTPGEGVSVPVLLDTFDLLQSPPAPPDCTLGATGVISTLVLEHIPVQQIFEGAAALLAPGGYLLVMNMHSDMGAISQAGFVDTATGTKIRPTSYSHTVDEVVDAAQKAGFTVGQMEGERVRERLVDENLAERLGKRAKKWVGITVWFGDSKPWICGFSRPDDREPL</sequence>
<comment type="caution">
    <text evidence="1">The sequence shown here is derived from an EMBL/GenBank/DDBJ whole genome shotgun (WGS) entry which is preliminary data.</text>
</comment>
<gene>
    <name evidence="1" type="ORF">N8T08_002913</name>
</gene>
<evidence type="ECO:0000313" key="2">
    <source>
        <dbReference type="Proteomes" id="UP001177260"/>
    </source>
</evidence>
<protein>
    <submittedName>
        <fullName evidence="1">Uncharacterized protein</fullName>
    </submittedName>
</protein>